<reference evidence="8" key="1">
    <citation type="journal article" date="2018" name="Nat. Microbiol.">
        <title>Leveraging single-cell genomics to expand the fungal tree of life.</title>
        <authorList>
            <person name="Ahrendt S.R."/>
            <person name="Quandt C.A."/>
            <person name="Ciobanu D."/>
            <person name="Clum A."/>
            <person name="Salamov A."/>
            <person name="Andreopoulos B."/>
            <person name="Cheng J.F."/>
            <person name="Woyke T."/>
            <person name="Pelin A."/>
            <person name="Henrissat B."/>
            <person name="Reynolds N.K."/>
            <person name="Benny G.L."/>
            <person name="Smith M.E."/>
            <person name="James T.Y."/>
            <person name="Grigoriev I.V."/>
        </authorList>
    </citation>
    <scope>NUCLEOTIDE SEQUENCE [LARGE SCALE GENOMIC DNA]</scope>
</reference>
<accession>A0A4P9WD71</accession>
<dbReference type="InterPro" id="IPR007262">
    <property type="entry name" value="Vps55/LEPROT"/>
</dbReference>
<evidence type="ECO:0000313" key="7">
    <source>
        <dbReference type="EMBL" id="RKO88890.1"/>
    </source>
</evidence>
<dbReference type="PANTHER" id="PTHR12050">
    <property type="entry name" value="LEPTIN RECEPTOR-RELATED"/>
    <property type="match status" value="1"/>
</dbReference>
<dbReference type="GO" id="GO:0034424">
    <property type="term" value="C:Vps55/Vps68 complex"/>
    <property type="evidence" value="ECO:0007669"/>
    <property type="project" value="TreeGrafter"/>
</dbReference>
<keyword evidence="4 6" id="KW-1133">Transmembrane helix</keyword>
<evidence type="ECO:0000256" key="3">
    <source>
        <dbReference type="ARBA" id="ARBA00022692"/>
    </source>
</evidence>
<feature type="transmembrane region" description="Helical" evidence="6">
    <location>
        <begin position="63"/>
        <end position="82"/>
    </location>
</feature>
<proteinExistence type="inferred from homology"/>
<evidence type="ECO:0000256" key="4">
    <source>
        <dbReference type="ARBA" id="ARBA00022989"/>
    </source>
</evidence>
<name>A0A4P9WD71_9FUNG</name>
<evidence type="ECO:0000256" key="1">
    <source>
        <dbReference type="ARBA" id="ARBA00004141"/>
    </source>
</evidence>
<feature type="transmembrane region" description="Helical" evidence="6">
    <location>
        <begin position="7"/>
        <end position="36"/>
    </location>
</feature>
<keyword evidence="8" id="KW-1185">Reference proteome</keyword>
<evidence type="ECO:0000256" key="6">
    <source>
        <dbReference type="SAM" id="Phobius"/>
    </source>
</evidence>
<dbReference type="GO" id="GO:0032511">
    <property type="term" value="P:late endosome to vacuole transport via multivesicular body sorting pathway"/>
    <property type="evidence" value="ECO:0007669"/>
    <property type="project" value="TreeGrafter"/>
</dbReference>
<organism evidence="7 8">
    <name type="scientific">Blyttiomyces helicus</name>
    <dbReference type="NCBI Taxonomy" id="388810"/>
    <lineage>
        <taxon>Eukaryota</taxon>
        <taxon>Fungi</taxon>
        <taxon>Fungi incertae sedis</taxon>
        <taxon>Chytridiomycota</taxon>
        <taxon>Chytridiomycota incertae sedis</taxon>
        <taxon>Chytridiomycetes</taxon>
        <taxon>Chytridiomycetes incertae sedis</taxon>
        <taxon>Blyttiomyces</taxon>
    </lineage>
</organism>
<evidence type="ECO:0000313" key="8">
    <source>
        <dbReference type="Proteomes" id="UP000269721"/>
    </source>
</evidence>
<keyword evidence="3 6" id="KW-0812">Transmembrane</keyword>
<evidence type="ECO:0000256" key="2">
    <source>
        <dbReference type="ARBA" id="ARBA00005645"/>
    </source>
</evidence>
<protein>
    <submittedName>
        <fullName evidence="7">Vacuolar protein sorting 55</fullName>
    </submittedName>
</protein>
<sequence length="123" mass="13252">MAGMKTIIALAFLLATGVLLVILNWLPLLVALIYVLAPVPNAIFKRIARVDIWGDGAREGMETGYFITSIFTVSGLALPAVLAHSGQITPTAAVLSFSGGFLVYLTILGYSHFFVESHDPFRI</sequence>
<dbReference type="PANTHER" id="PTHR12050:SF0">
    <property type="entry name" value="RH04491P"/>
    <property type="match status" value="1"/>
</dbReference>
<comment type="subcellular location">
    <subcellularLocation>
        <location evidence="1">Membrane</location>
        <topology evidence="1">Multi-pass membrane protein</topology>
    </subcellularLocation>
</comment>
<comment type="similarity">
    <text evidence="2">Belongs to the OB-RGRP/VPS55 family.</text>
</comment>
<keyword evidence="5 6" id="KW-0472">Membrane</keyword>
<dbReference type="AlphaFoldDB" id="A0A4P9WD71"/>
<dbReference type="Proteomes" id="UP000269721">
    <property type="component" value="Unassembled WGS sequence"/>
</dbReference>
<gene>
    <name evidence="7" type="ORF">BDK51DRAFT_35609</name>
</gene>
<dbReference type="OrthoDB" id="14246at2759"/>
<evidence type="ECO:0000256" key="5">
    <source>
        <dbReference type="ARBA" id="ARBA00023136"/>
    </source>
</evidence>
<dbReference type="Pfam" id="PF04133">
    <property type="entry name" value="Vps55"/>
    <property type="match status" value="1"/>
</dbReference>
<dbReference type="EMBL" id="KZ996417">
    <property type="protein sequence ID" value="RKO88890.1"/>
    <property type="molecule type" value="Genomic_DNA"/>
</dbReference>
<feature type="transmembrane region" description="Helical" evidence="6">
    <location>
        <begin position="94"/>
        <end position="115"/>
    </location>
</feature>